<dbReference type="AlphaFoldDB" id="A0A7R8AJD8"/>
<comment type="subcellular location">
    <subcellularLocation>
        <location evidence="1">Membrane</location>
        <topology evidence="1">Multi-pass membrane protein</topology>
    </subcellularLocation>
</comment>
<dbReference type="Pfam" id="PF20684">
    <property type="entry name" value="Fung_rhodopsin"/>
    <property type="match status" value="1"/>
</dbReference>
<feature type="compositionally biased region" description="Polar residues" evidence="6">
    <location>
        <begin position="217"/>
        <end position="230"/>
    </location>
</feature>
<dbReference type="RefSeq" id="XP_041552696.1">
    <property type="nucleotide sequence ID" value="XM_041699631.1"/>
</dbReference>
<evidence type="ECO:0000256" key="1">
    <source>
        <dbReference type="ARBA" id="ARBA00004141"/>
    </source>
</evidence>
<name>A0A7R8AJD8_9EURO</name>
<dbReference type="PANTHER" id="PTHR33048">
    <property type="entry name" value="PTH11-LIKE INTEGRAL MEMBRANE PROTEIN (AFU_ORTHOLOGUE AFUA_5G11245)"/>
    <property type="match status" value="1"/>
</dbReference>
<dbReference type="InterPro" id="IPR049326">
    <property type="entry name" value="Rhodopsin_dom_fungi"/>
</dbReference>
<dbReference type="InterPro" id="IPR052337">
    <property type="entry name" value="SAT4-like"/>
</dbReference>
<gene>
    <name evidence="9" type="ORF">APUU_20934A</name>
</gene>
<evidence type="ECO:0000259" key="8">
    <source>
        <dbReference type="Pfam" id="PF20684"/>
    </source>
</evidence>
<dbReference type="PANTHER" id="PTHR33048:SF129">
    <property type="entry name" value="INTEGRAL MEMBRANE PROTEIN-RELATED"/>
    <property type="match status" value="1"/>
</dbReference>
<comment type="similarity">
    <text evidence="5">Belongs to the SAT4 family.</text>
</comment>
<keyword evidence="2 7" id="KW-0812">Transmembrane</keyword>
<feature type="compositionally biased region" description="Polar residues" evidence="6">
    <location>
        <begin position="190"/>
        <end position="200"/>
    </location>
</feature>
<evidence type="ECO:0000313" key="10">
    <source>
        <dbReference type="Proteomes" id="UP000654913"/>
    </source>
</evidence>
<feature type="transmembrane region" description="Helical" evidence="7">
    <location>
        <begin position="12"/>
        <end position="33"/>
    </location>
</feature>
<evidence type="ECO:0000256" key="4">
    <source>
        <dbReference type="ARBA" id="ARBA00023136"/>
    </source>
</evidence>
<evidence type="ECO:0000256" key="2">
    <source>
        <dbReference type="ARBA" id="ARBA00022692"/>
    </source>
</evidence>
<keyword evidence="4 7" id="KW-0472">Membrane</keyword>
<keyword evidence="10" id="KW-1185">Reference proteome</keyword>
<feature type="transmembrane region" description="Helical" evidence="7">
    <location>
        <begin position="135"/>
        <end position="158"/>
    </location>
</feature>
<dbReference type="KEGG" id="apuu:APUU_20934A"/>
<reference evidence="9" key="2">
    <citation type="submission" date="2021-02" db="EMBL/GenBank/DDBJ databases">
        <title>Aspergillus puulaauensis MK2 genome sequence.</title>
        <authorList>
            <person name="Futagami T."/>
            <person name="Mori K."/>
            <person name="Kadooka C."/>
            <person name="Tanaka T."/>
        </authorList>
    </citation>
    <scope>NUCLEOTIDE SEQUENCE</scope>
    <source>
        <strain evidence="9">MK2</strain>
    </source>
</reference>
<evidence type="ECO:0000256" key="3">
    <source>
        <dbReference type="ARBA" id="ARBA00022989"/>
    </source>
</evidence>
<keyword evidence="3 7" id="KW-1133">Transmembrane helix</keyword>
<evidence type="ECO:0000256" key="6">
    <source>
        <dbReference type="SAM" id="MobiDB-lite"/>
    </source>
</evidence>
<proteinExistence type="inferred from homology"/>
<protein>
    <recommendedName>
        <fullName evidence="8">Rhodopsin domain-containing protein</fullName>
    </recommendedName>
</protein>
<feature type="transmembrane region" description="Helical" evidence="7">
    <location>
        <begin position="95"/>
        <end position="115"/>
    </location>
</feature>
<accession>A0A7R8AJD8</accession>
<feature type="domain" description="Rhodopsin" evidence="8">
    <location>
        <begin position="1"/>
        <end position="159"/>
    </location>
</feature>
<feature type="region of interest" description="Disordered" evidence="6">
    <location>
        <begin position="167"/>
        <end position="230"/>
    </location>
</feature>
<dbReference type="GeneID" id="64970507"/>
<evidence type="ECO:0000256" key="7">
    <source>
        <dbReference type="SAM" id="Phobius"/>
    </source>
</evidence>
<dbReference type="OrthoDB" id="4525788at2759"/>
<dbReference type="GO" id="GO:0016020">
    <property type="term" value="C:membrane"/>
    <property type="evidence" value="ECO:0007669"/>
    <property type="project" value="UniProtKB-SubCell"/>
</dbReference>
<organism evidence="9 10">
    <name type="scientific">Aspergillus puulaauensis</name>
    <dbReference type="NCBI Taxonomy" id="1220207"/>
    <lineage>
        <taxon>Eukaryota</taxon>
        <taxon>Fungi</taxon>
        <taxon>Dikarya</taxon>
        <taxon>Ascomycota</taxon>
        <taxon>Pezizomycotina</taxon>
        <taxon>Eurotiomycetes</taxon>
        <taxon>Eurotiomycetidae</taxon>
        <taxon>Eurotiales</taxon>
        <taxon>Aspergillaceae</taxon>
        <taxon>Aspergillus</taxon>
    </lineage>
</organism>
<sequence>MRIFPTKAIRLIGIGTIIFMILMTISGELPLILQCNPVRAAYDPPKDGNYKCFTPKTLMNIQLYQAILMFLVDVVIIVMPMPTIWKLQMPVQRRLVIMGLFALGFIACAAGLARIPLLGYQENTEDFTSAGAIPLILMNTEYALGLITGSLPSLRILFKFIPGLNSSRKTSKNSRSRSREWTGGLGNSGGYQLSTGNQSRWSKRVLPGRAADGDSVASESEQRIFTPSKS</sequence>
<evidence type="ECO:0000313" key="9">
    <source>
        <dbReference type="EMBL" id="BCS20502.1"/>
    </source>
</evidence>
<reference evidence="9" key="1">
    <citation type="submission" date="2021-01" db="EMBL/GenBank/DDBJ databases">
        <authorList>
            <consortium name="Aspergillus puulaauensis MK2 genome sequencing consortium"/>
            <person name="Kazuki M."/>
            <person name="Futagami T."/>
        </authorList>
    </citation>
    <scope>NUCLEOTIDE SEQUENCE</scope>
    <source>
        <strain evidence="9">MK2</strain>
    </source>
</reference>
<evidence type="ECO:0000256" key="5">
    <source>
        <dbReference type="ARBA" id="ARBA00038359"/>
    </source>
</evidence>
<feature type="transmembrane region" description="Helical" evidence="7">
    <location>
        <begin position="63"/>
        <end position="83"/>
    </location>
</feature>
<dbReference type="Proteomes" id="UP000654913">
    <property type="component" value="Chromosome 2"/>
</dbReference>
<dbReference type="EMBL" id="AP024444">
    <property type="protein sequence ID" value="BCS20502.1"/>
    <property type="molecule type" value="Genomic_DNA"/>
</dbReference>